<proteinExistence type="inferred from homology"/>
<dbReference type="AlphaFoldDB" id="A0A0D6Q1R4"/>
<keyword evidence="8 10" id="KW-0472">Membrane</keyword>
<comment type="subcellular location">
    <subcellularLocation>
        <location evidence="10">Cell inner membrane</location>
        <topology evidence="10">Multi-pass membrane protein</topology>
    </subcellularLocation>
    <subcellularLocation>
        <location evidence="1">Cell membrane</location>
        <topology evidence="1">Multi-pass membrane protein</topology>
    </subcellularLocation>
</comment>
<dbReference type="HAMAP" id="MF_00115">
    <property type="entry name" value="MscL"/>
    <property type="match status" value="1"/>
</dbReference>
<keyword evidence="6 10" id="KW-1133">Transmembrane helix</keyword>
<evidence type="ECO:0000256" key="10">
    <source>
        <dbReference type="HAMAP-Rule" id="MF_00115"/>
    </source>
</evidence>
<dbReference type="Gene3D" id="1.10.1200.120">
    <property type="entry name" value="Large-conductance mechanosensitive channel, MscL, domain 1"/>
    <property type="match status" value="1"/>
</dbReference>
<comment type="similarity">
    <text evidence="2 10">Belongs to the MscL family.</text>
</comment>
<feature type="transmembrane region" description="Helical" evidence="10">
    <location>
        <begin position="97"/>
        <end position="121"/>
    </location>
</feature>
<comment type="function">
    <text evidence="10">Channel that opens in response to stretch forces in the membrane lipid bilayer. May participate in the regulation of osmotic pressure changes within the cell.</text>
</comment>
<evidence type="ECO:0000256" key="5">
    <source>
        <dbReference type="ARBA" id="ARBA00022692"/>
    </source>
</evidence>
<dbReference type="Proteomes" id="UP000032675">
    <property type="component" value="Unassembled WGS sequence"/>
</dbReference>
<evidence type="ECO:0000256" key="4">
    <source>
        <dbReference type="ARBA" id="ARBA00022475"/>
    </source>
</evidence>
<dbReference type="RefSeq" id="WP_010507579.1">
    <property type="nucleotide sequence ID" value="NZ_BANI01000137.1"/>
</dbReference>
<keyword evidence="3 10" id="KW-0813">Transport</keyword>
<keyword evidence="9 10" id="KW-0407">Ion channel</keyword>
<dbReference type="PRINTS" id="PR01264">
    <property type="entry name" value="MECHCHANNEL"/>
</dbReference>
<feature type="transmembrane region" description="Helical" evidence="10">
    <location>
        <begin position="28"/>
        <end position="51"/>
    </location>
</feature>
<evidence type="ECO:0000256" key="7">
    <source>
        <dbReference type="ARBA" id="ARBA00023065"/>
    </source>
</evidence>
<dbReference type="Pfam" id="PF01741">
    <property type="entry name" value="MscL"/>
    <property type="match status" value="1"/>
</dbReference>
<dbReference type="PANTHER" id="PTHR30266">
    <property type="entry name" value="MECHANOSENSITIVE CHANNEL MSCL"/>
    <property type="match status" value="1"/>
</dbReference>
<name>A0A0D6Q1R4_KOMEU</name>
<protein>
    <recommendedName>
        <fullName evidence="10">Large-conductance mechanosensitive channel</fullName>
    </recommendedName>
</protein>
<comment type="subunit">
    <text evidence="10">Homopentamer.</text>
</comment>
<keyword evidence="5 10" id="KW-0812">Transmembrane</keyword>
<evidence type="ECO:0000313" key="11">
    <source>
        <dbReference type="EMBL" id="GAN97228.1"/>
    </source>
</evidence>
<evidence type="ECO:0000256" key="8">
    <source>
        <dbReference type="ARBA" id="ARBA00023136"/>
    </source>
</evidence>
<feature type="transmembrane region" description="Helical" evidence="10">
    <location>
        <begin position="58"/>
        <end position="77"/>
    </location>
</feature>
<dbReference type="InterPro" id="IPR036019">
    <property type="entry name" value="MscL_channel"/>
</dbReference>
<dbReference type="GO" id="GO:0005886">
    <property type="term" value="C:plasma membrane"/>
    <property type="evidence" value="ECO:0007669"/>
    <property type="project" value="UniProtKB-SubCell"/>
</dbReference>
<dbReference type="PROSITE" id="PS01327">
    <property type="entry name" value="MSCL"/>
    <property type="match status" value="1"/>
</dbReference>
<keyword evidence="7 10" id="KW-0406">Ion transport</keyword>
<organism evidence="11 12">
    <name type="scientific">Komagataeibacter europaeus NBRC 3261</name>
    <dbReference type="NCBI Taxonomy" id="1234669"/>
    <lineage>
        <taxon>Bacteria</taxon>
        <taxon>Pseudomonadati</taxon>
        <taxon>Pseudomonadota</taxon>
        <taxon>Alphaproteobacteria</taxon>
        <taxon>Acetobacterales</taxon>
        <taxon>Acetobacteraceae</taxon>
        <taxon>Komagataeibacter</taxon>
    </lineage>
</organism>
<evidence type="ECO:0000256" key="3">
    <source>
        <dbReference type="ARBA" id="ARBA00022448"/>
    </source>
</evidence>
<keyword evidence="10" id="KW-0997">Cell inner membrane</keyword>
<evidence type="ECO:0000256" key="1">
    <source>
        <dbReference type="ARBA" id="ARBA00004651"/>
    </source>
</evidence>
<dbReference type="NCBIfam" id="TIGR00220">
    <property type="entry name" value="mscL"/>
    <property type="match status" value="1"/>
</dbReference>
<sequence>MAKLPDHVPELHVKDLHVPGWLGEFRAFLMRGNVVDLAVGVIVGAAFTAIVNSLVKDVFTPVLGLLIGGIDFTNLFITLRGPHMATLADAQKAGAVTINIGLFLNAVIQFIIIGFVIFWVVKAINRLTVKKEAEKPATPPAPPRNEVLLQDILDVLKTEAAQKSAATAPKA</sequence>
<evidence type="ECO:0000256" key="2">
    <source>
        <dbReference type="ARBA" id="ARBA00007254"/>
    </source>
</evidence>
<comment type="caution">
    <text evidence="11">The sequence shown here is derived from an EMBL/GenBank/DDBJ whole genome shotgun (WGS) entry which is preliminary data.</text>
</comment>
<dbReference type="NCBIfam" id="NF010557">
    <property type="entry name" value="PRK13952.1"/>
    <property type="match status" value="1"/>
</dbReference>
<dbReference type="InterPro" id="IPR001185">
    <property type="entry name" value="MS_channel"/>
</dbReference>
<dbReference type="GO" id="GO:0008381">
    <property type="term" value="F:mechanosensitive monoatomic ion channel activity"/>
    <property type="evidence" value="ECO:0007669"/>
    <property type="project" value="UniProtKB-UniRule"/>
</dbReference>
<dbReference type="InterPro" id="IPR019823">
    <property type="entry name" value="Mechanosensitive_channel_CS"/>
</dbReference>
<dbReference type="NCBIfam" id="NF001843">
    <property type="entry name" value="PRK00567.1-4"/>
    <property type="match status" value="1"/>
</dbReference>
<dbReference type="InterPro" id="IPR037673">
    <property type="entry name" value="MSC/AndL"/>
</dbReference>
<accession>A0A0D6Q1R4</accession>
<dbReference type="SUPFAM" id="SSF81330">
    <property type="entry name" value="Gated mechanosensitive channel"/>
    <property type="match status" value="1"/>
</dbReference>
<dbReference type="PANTHER" id="PTHR30266:SF2">
    <property type="entry name" value="LARGE-CONDUCTANCE MECHANOSENSITIVE CHANNEL"/>
    <property type="match status" value="1"/>
</dbReference>
<reference evidence="11 12" key="1">
    <citation type="submission" date="2012-11" db="EMBL/GenBank/DDBJ databases">
        <title>Whole genome sequence of Gluconacetobacter europaeus NBRC3261.</title>
        <authorList>
            <person name="Azuma Y."/>
            <person name="Higashiura N."/>
            <person name="Hirakawa H."/>
            <person name="Matsushita K."/>
        </authorList>
    </citation>
    <scope>NUCLEOTIDE SEQUENCE [LARGE SCALE GENOMIC DNA]</scope>
    <source>
        <strain evidence="11 12">NBRC 3261</strain>
    </source>
</reference>
<gene>
    <name evidence="10" type="primary">mscL</name>
    <name evidence="11" type="ORF">Geu3261_0156_031</name>
</gene>
<evidence type="ECO:0000313" key="12">
    <source>
        <dbReference type="Proteomes" id="UP000032675"/>
    </source>
</evidence>
<keyword evidence="4 10" id="KW-1003">Cell membrane</keyword>
<evidence type="ECO:0000256" key="9">
    <source>
        <dbReference type="ARBA" id="ARBA00023303"/>
    </source>
</evidence>
<evidence type="ECO:0000256" key="6">
    <source>
        <dbReference type="ARBA" id="ARBA00022989"/>
    </source>
</evidence>
<dbReference type="EMBL" id="BANI01000137">
    <property type="protein sequence ID" value="GAN97228.1"/>
    <property type="molecule type" value="Genomic_DNA"/>
</dbReference>